<evidence type="ECO:0000256" key="5">
    <source>
        <dbReference type="ARBA" id="ARBA00023242"/>
    </source>
</evidence>
<protein>
    <recommendedName>
        <fullName evidence="7">Zinc finger PHD-type domain-containing protein</fullName>
    </recommendedName>
</protein>
<feature type="compositionally biased region" description="Polar residues" evidence="6">
    <location>
        <begin position="1075"/>
        <end position="1085"/>
    </location>
</feature>
<keyword evidence="3" id="KW-0863">Zinc-finger</keyword>
<feature type="region of interest" description="Disordered" evidence="6">
    <location>
        <begin position="784"/>
        <end position="898"/>
    </location>
</feature>
<feature type="compositionally biased region" description="Basic and acidic residues" evidence="6">
    <location>
        <begin position="248"/>
        <end position="259"/>
    </location>
</feature>
<keyword evidence="2" id="KW-0479">Metal-binding</keyword>
<feature type="compositionally biased region" description="Basic and acidic residues" evidence="6">
    <location>
        <begin position="206"/>
        <end position="224"/>
    </location>
</feature>
<feature type="compositionally biased region" description="Polar residues" evidence="6">
    <location>
        <begin position="609"/>
        <end position="648"/>
    </location>
</feature>
<dbReference type="PANTHER" id="PTHR14571:SF9">
    <property type="entry name" value="HISTONE-LYSINE N-METHYLTRANSFERASE SET-26-RELATED"/>
    <property type="match status" value="1"/>
</dbReference>
<dbReference type="InterPro" id="IPR001965">
    <property type="entry name" value="Znf_PHD"/>
</dbReference>
<feature type="compositionally biased region" description="Polar residues" evidence="6">
    <location>
        <begin position="828"/>
        <end position="838"/>
    </location>
</feature>
<reference evidence="8" key="2">
    <citation type="submission" date="2021-03" db="UniProtKB">
        <authorList>
            <consortium name="EnsemblPlants"/>
        </authorList>
    </citation>
    <scope>IDENTIFICATION</scope>
</reference>
<proteinExistence type="predicted"/>
<feature type="compositionally biased region" description="Basic and acidic residues" evidence="6">
    <location>
        <begin position="484"/>
        <end position="495"/>
    </location>
</feature>
<dbReference type="InterPro" id="IPR056065">
    <property type="entry name" value="DUF7648"/>
</dbReference>
<dbReference type="EnsemblPlants" id="AUR62019939-RA">
    <property type="protein sequence ID" value="AUR62019939-RA:cds"/>
    <property type="gene ID" value="AUR62019939"/>
</dbReference>
<feature type="compositionally biased region" description="Polar residues" evidence="6">
    <location>
        <begin position="855"/>
        <end position="869"/>
    </location>
</feature>
<feature type="domain" description="Zinc finger PHD-type" evidence="7">
    <location>
        <begin position="25"/>
        <end position="68"/>
    </location>
</feature>
<sequence length="1085" mass="117425">MKSRSNRNPTSDPPDDWVNGSWTVDCICGVNFDDGEEMVNCDECAVWVHTRCVRFVKGEKSFACDKCKSKASRINNDSEETEVAQLLVELPTKTIKMSSGNNNVYSTSNSYGFSNHPPPPPPPRRPPYRLWATRPMEERVHVQGVPGGADDPGLFQGFPILFGSELWKCSGYVPKKFNFRGAGVLYSLSKENGVVSMRGGQSKGGASDRKGSKDRKLENGESKKLGSPGLSKKEPGTSRSIVVHCSKRSREDLGLSKDRGGKKKSKASHREPDDVKKSKVQNFKAVVIHSTSARQAEVCESKAHKVASNGSLSEGSNIEKPKRNAATVEGNLILRSPEVAGLECSIEKRVKAEKPGHDATDGSQKSAKTDAVIAEKDNNTFSPIKKEGLGLDVMDKNQGVLPVVPEGRTSDISMLKPITEDVDIARVEVNNTGVAKDIETTVPLISGHCASKTESDTDKPNGVLRSRPSDIDVELHCSEQISSPDRECEDSKRNEVVATSSQPLGQEVQDNEKTFQALSGNQLVKDEELVENQCNNKVNCEGSENSDEVQRTLSDVKEVTKVTGEVSKLSGEILPPLASYHKTVSVGKSSPSSSTIVISRSCLSDKNRAGSSQNQSSIGKRPLSNFSMDQSKSSSNAVLKASQPSKPLTSPILRHHTSLGKDSSRHLSSKKSSTDGALLPSSTDETAGTQQTQHALTGQSKNSASAGQHRGEKVLQPNLQSSKSTQSSLGHLPPSSSAPAGLSDEELALLLHQELNSSPRVPRVPRVRNVGSLPQLSSASATSIFNKRSASSGGKDQQTFSRRKNKDGSRNSRDLDNDARKVDRAPSSPDSVKTSDALTQAECESIHSVRKNGEDVSTSAANSGPSSTDANERKSSSTRDSPVNKPEYDTGTNKGLAPIHRTLPGLIAEIMDAGRRMTYEELCNAVLPHWQNLRKHNGERYAYSSHSQAVLDCLRNRSEWARLVDRGPKTSASRKKRKVDVEPSNTESEDGEDRTRRNGKSKSFDSNKDEFPKGRRKARKRRRLALRGRGVKDDRRKTKKGAGSDDSGTFSNSSEDSGSSDADSQGSRRAAKSEVSASSADNDAS</sequence>
<evidence type="ECO:0000256" key="4">
    <source>
        <dbReference type="ARBA" id="ARBA00022833"/>
    </source>
</evidence>
<dbReference type="AlphaFoldDB" id="A0A803LWT8"/>
<feature type="compositionally biased region" description="Basic and acidic residues" evidence="6">
    <location>
        <begin position="806"/>
        <end position="824"/>
    </location>
</feature>
<evidence type="ECO:0000256" key="1">
    <source>
        <dbReference type="ARBA" id="ARBA00004123"/>
    </source>
</evidence>
<organism evidence="8 9">
    <name type="scientific">Chenopodium quinoa</name>
    <name type="common">Quinoa</name>
    <dbReference type="NCBI Taxonomy" id="63459"/>
    <lineage>
        <taxon>Eukaryota</taxon>
        <taxon>Viridiplantae</taxon>
        <taxon>Streptophyta</taxon>
        <taxon>Embryophyta</taxon>
        <taxon>Tracheophyta</taxon>
        <taxon>Spermatophyta</taxon>
        <taxon>Magnoliopsida</taxon>
        <taxon>eudicotyledons</taxon>
        <taxon>Gunneridae</taxon>
        <taxon>Pentapetalae</taxon>
        <taxon>Caryophyllales</taxon>
        <taxon>Chenopodiaceae</taxon>
        <taxon>Chenopodioideae</taxon>
        <taxon>Atripliceae</taxon>
        <taxon>Chenopodium</taxon>
    </lineage>
</organism>
<evidence type="ECO:0000313" key="8">
    <source>
        <dbReference type="EnsemblPlants" id="AUR62019939-RA:cds"/>
    </source>
</evidence>
<evidence type="ECO:0000256" key="2">
    <source>
        <dbReference type="ARBA" id="ARBA00022723"/>
    </source>
</evidence>
<feature type="region of interest" description="Disordered" evidence="6">
    <location>
        <begin position="483"/>
        <end position="507"/>
    </location>
</feature>
<dbReference type="InterPro" id="IPR019786">
    <property type="entry name" value="Zinc_finger_PHD-type_CS"/>
</dbReference>
<dbReference type="OMA" id="DWVDESW"/>
<feature type="region of interest" description="Disordered" evidence="6">
    <location>
        <begin position="195"/>
        <end position="278"/>
    </location>
</feature>
<dbReference type="Pfam" id="PF24659">
    <property type="entry name" value="DUF7648"/>
    <property type="match status" value="1"/>
</dbReference>
<feature type="region of interest" description="Disordered" evidence="6">
    <location>
        <begin position="965"/>
        <end position="1085"/>
    </location>
</feature>
<dbReference type="PROSITE" id="PS01359">
    <property type="entry name" value="ZF_PHD_1"/>
    <property type="match status" value="1"/>
</dbReference>
<dbReference type="InterPro" id="IPR011011">
    <property type="entry name" value="Znf_FYVE_PHD"/>
</dbReference>
<feature type="compositionally biased region" description="Low complexity" evidence="6">
    <location>
        <begin position="727"/>
        <end position="741"/>
    </location>
</feature>
<accession>A0A803LWT8</accession>
<dbReference type="GO" id="GO:0008270">
    <property type="term" value="F:zinc ion binding"/>
    <property type="evidence" value="ECO:0007669"/>
    <property type="project" value="UniProtKB-KW"/>
</dbReference>
<dbReference type="InterPro" id="IPR013083">
    <property type="entry name" value="Znf_RING/FYVE/PHD"/>
</dbReference>
<feature type="compositionally biased region" description="Basic and acidic residues" evidence="6">
    <location>
        <begin position="268"/>
        <end position="277"/>
    </location>
</feature>
<name>A0A803LWT8_CHEQI</name>
<feature type="compositionally biased region" description="Polar residues" evidence="6">
    <location>
        <begin position="680"/>
        <end position="706"/>
    </location>
</feature>
<feature type="compositionally biased region" description="Basic and acidic residues" evidence="6">
    <location>
        <begin position="844"/>
        <end position="854"/>
    </location>
</feature>
<evidence type="ECO:0000259" key="7">
    <source>
        <dbReference type="SMART" id="SM00249"/>
    </source>
</evidence>
<feature type="compositionally biased region" description="Polar residues" evidence="6">
    <location>
        <begin position="717"/>
        <end position="726"/>
    </location>
</feature>
<keyword evidence="4" id="KW-0862">Zinc</keyword>
<dbReference type="GO" id="GO:0005634">
    <property type="term" value="C:nucleus"/>
    <property type="evidence" value="ECO:0007669"/>
    <property type="project" value="UniProtKB-SubCell"/>
</dbReference>
<feature type="compositionally biased region" description="Basic and acidic residues" evidence="6">
    <location>
        <begin position="1002"/>
        <end position="1013"/>
    </location>
</feature>
<keyword evidence="5" id="KW-0539">Nucleus</keyword>
<evidence type="ECO:0000313" key="9">
    <source>
        <dbReference type="Proteomes" id="UP000596660"/>
    </source>
</evidence>
<dbReference type="SMART" id="SM00249">
    <property type="entry name" value="PHD"/>
    <property type="match status" value="1"/>
</dbReference>
<keyword evidence="9" id="KW-1185">Reference proteome</keyword>
<feature type="region of interest" description="Disordered" evidence="6">
    <location>
        <begin position="603"/>
        <end position="741"/>
    </location>
</feature>
<evidence type="ECO:0000256" key="3">
    <source>
        <dbReference type="ARBA" id="ARBA00022771"/>
    </source>
</evidence>
<feature type="region of interest" description="Disordered" evidence="6">
    <location>
        <begin position="351"/>
        <end position="371"/>
    </location>
</feature>
<feature type="compositionally biased region" description="Low complexity" evidence="6">
    <location>
        <begin position="1046"/>
        <end position="1067"/>
    </location>
</feature>
<dbReference type="Gramene" id="AUR62019939-RA">
    <property type="protein sequence ID" value="AUR62019939-RA:cds"/>
    <property type="gene ID" value="AUR62019939"/>
</dbReference>
<evidence type="ECO:0000256" key="6">
    <source>
        <dbReference type="SAM" id="MobiDB-lite"/>
    </source>
</evidence>
<dbReference type="Gene3D" id="3.30.40.10">
    <property type="entry name" value="Zinc/RING finger domain, C3HC4 (zinc finger)"/>
    <property type="match status" value="1"/>
</dbReference>
<feature type="compositionally biased region" description="Polar residues" evidence="6">
    <location>
        <begin position="784"/>
        <end position="800"/>
    </location>
</feature>
<dbReference type="SUPFAM" id="SSF57903">
    <property type="entry name" value="FYVE/PHD zinc finger"/>
    <property type="match status" value="1"/>
</dbReference>
<feature type="compositionally biased region" description="Basic and acidic residues" evidence="6">
    <location>
        <begin position="351"/>
        <end position="360"/>
    </location>
</feature>
<dbReference type="PANTHER" id="PTHR14571">
    <property type="entry name" value="HISTONE-LYSINE N-METHYLTRANSFERASE SET-26-RELATED"/>
    <property type="match status" value="1"/>
</dbReference>
<comment type="subcellular location">
    <subcellularLocation>
        <location evidence="1">Nucleus</location>
    </subcellularLocation>
</comment>
<reference evidence="8" key="1">
    <citation type="journal article" date="2017" name="Nature">
        <title>The genome of Chenopodium quinoa.</title>
        <authorList>
            <person name="Jarvis D.E."/>
            <person name="Ho Y.S."/>
            <person name="Lightfoot D.J."/>
            <person name="Schmoeckel S.M."/>
            <person name="Li B."/>
            <person name="Borm T.J.A."/>
            <person name="Ohyanagi H."/>
            <person name="Mineta K."/>
            <person name="Michell C.T."/>
            <person name="Saber N."/>
            <person name="Kharbatia N.M."/>
            <person name="Rupper R.R."/>
            <person name="Sharp A.R."/>
            <person name="Dally N."/>
            <person name="Boughton B.A."/>
            <person name="Woo Y.H."/>
            <person name="Gao G."/>
            <person name="Schijlen E.G.W.M."/>
            <person name="Guo X."/>
            <person name="Momin A.A."/>
            <person name="Negrao S."/>
            <person name="Al-Babili S."/>
            <person name="Gehring C."/>
            <person name="Roessner U."/>
            <person name="Jung C."/>
            <person name="Murphy K."/>
            <person name="Arold S.T."/>
            <person name="Gojobori T."/>
            <person name="van der Linden C.G."/>
            <person name="van Loo E.N."/>
            <person name="Jellen E.N."/>
            <person name="Maughan P.J."/>
            <person name="Tester M."/>
        </authorList>
    </citation>
    <scope>NUCLEOTIDE SEQUENCE [LARGE SCALE GENOMIC DNA]</scope>
    <source>
        <strain evidence="8">cv. PI 614886</strain>
    </source>
</reference>
<feature type="compositionally biased region" description="Basic residues" evidence="6">
    <location>
        <begin position="1014"/>
        <end position="1026"/>
    </location>
</feature>
<dbReference type="Proteomes" id="UP000596660">
    <property type="component" value="Unplaced"/>
</dbReference>